<protein>
    <submittedName>
        <fullName evidence="3">RNA polymerase II subunit A C-terminal domain phosphatase</fullName>
    </submittedName>
</protein>
<dbReference type="Gene3D" id="3.40.50.10190">
    <property type="entry name" value="BRCT domain"/>
    <property type="match status" value="1"/>
</dbReference>
<dbReference type="PROSITE" id="PS50172">
    <property type="entry name" value="BRCT"/>
    <property type="match status" value="1"/>
</dbReference>
<gene>
    <name evidence="3" type="primary">FCP1_1</name>
    <name evidence="3" type="ORF">NGRA_1278</name>
</gene>
<sequence length="220" mass="26209">MKINRKNDRKQLDDDRKQLDDDRKQLDDDRKQLDDYRKQLDDDRKQLVDDRKQLDDDRNNEGTKKVKVSHSPKLSSSKLRSEDRDMFFLTDLLLKIHNEYYENNVKDVREILLKTKNIFKNTKFYLKENLSKLIEMYGGVVVDHLGCSDIFLDDYPPEEDRVYSHFGPTKTIPVVSTKYIHHSIYKLRKQPLEKYILGRVEHVFEEDSADTIDGIINDLE</sequence>
<proteinExistence type="predicted"/>
<comment type="caution">
    <text evidence="3">The sequence shown here is derived from an EMBL/GenBank/DDBJ whole genome shotgun (WGS) entry which is preliminary data.</text>
</comment>
<evidence type="ECO:0000259" key="2">
    <source>
        <dbReference type="PROSITE" id="PS50172"/>
    </source>
</evidence>
<dbReference type="EMBL" id="SBJO01000076">
    <property type="protein sequence ID" value="KAF9763423.1"/>
    <property type="molecule type" value="Genomic_DNA"/>
</dbReference>
<dbReference type="AlphaFoldDB" id="A0A9P6H223"/>
<accession>A0A9P6H223</accession>
<organism evidence="3 4">
    <name type="scientific">Nosema granulosis</name>
    <dbReference type="NCBI Taxonomy" id="83296"/>
    <lineage>
        <taxon>Eukaryota</taxon>
        <taxon>Fungi</taxon>
        <taxon>Fungi incertae sedis</taxon>
        <taxon>Microsporidia</taxon>
        <taxon>Nosematidae</taxon>
        <taxon>Nosema</taxon>
    </lineage>
</organism>
<feature type="region of interest" description="Disordered" evidence="1">
    <location>
        <begin position="1"/>
        <end position="77"/>
    </location>
</feature>
<reference evidence="3 4" key="1">
    <citation type="journal article" date="2020" name="Genome Biol. Evol.">
        <title>Comparative genomics of strictly vertically transmitted, feminizing microsporidia endosymbionts of amphipod crustaceans.</title>
        <authorList>
            <person name="Cormier A."/>
            <person name="Chebbi M.A."/>
            <person name="Giraud I."/>
            <person name="Wattier R."/>
            <person name="Teixeira M."/>
            <person name="Gilbert C."/>
            <person name="Rigaud T."/>
            <person name="Cordaux R."/>
        </authorList>
    </citation>
    <scope>NUCLEOTIDE SEQUENCE [LARGE SCALE GENOMIC DNA]</scope>
    <source>
        <strain evidence="3 4">Ou3-Ou53</strain>
    </source>
</reference>
<dbReference type="InterPro" id="IPR036420">
    <property type="entry name" value="BRCT_dom_sf"/>
</dbReference>
<dbReference type="Proteomes" id="UP000740883">
    <property type="component" value="Unassembled WGS sequence"/>
</dbReference>
<dbReference type="OrthoDB" id="10533661at2759"/>
<dbReference type="SUPFAM" id="SSF52113">
    <property type="entry name" value="BRCT domain"/>
    <property type="match status" value="1"/>
</dbReference>
<feature type="domain" description="BRCT" evidence="2">
    <location>
        <begin position="114"/>
        <end position="197"/>
    </location>
</feature>
<evidence type="ECO:0000256" key="1">
    <source>
        <dbReference type="SAM" id="MobiDB-lite"/>
    </source>
</evidence>
<name>A0A9P6H223_9MICR</name>
<dbReference type="InterPro" id="IPR001357">
    <property type="entry name" value="BRCT_dom"/>
</dbReference>
<evidence type="ECO:0000313" key="3">
    <source>
        <dbReference type="EMBL" id="KAF9763423.1"/>
    </source>
</evidence>
<feature type="compositionally biased region" description="Basic and acidic residues" evidence="1">
    <location>
        <begin position="1"/>
        <end position="64"/>
    </location>
</feature>
<keyword evidence="4" id="KW-1185">Reference proteome</keyword>
<dbReference type="Pfam" id="PF16589">
    <property type="entry name" value="BRCT_2"/>
    <property type="match status" value="1"/>
</dbReference>
<evidence type="ECO:0000313" key="4">
    <source>
        <dbReference type="Proteomes" id="UP000740883"/>
    </source>
</evidence>